<name>A0A829Y9Q8_9GAMM</name>
<feature type="signal peptide" evidence="1">
    <location>
        <begin position="1"/>
        <end position="20"/>
    </location>
</feature>
<evidence type="ECO:0000313" key="2">
    <source>
        <dbReference type="EMBL" id="GFE80074.1"/>
    </source>
</evidence>
<dbReference type="Proteomes" id="UP000445000">
    <property type="component" value="Unassembled WGS sequence"/>
</dbReference>
<dbReference type="SUPFAM" id="SSF53474">
    <property type="entry name" value="alpha/beta-Hydrolases"/>
    <property type="match status" value="1"/>
</dbReference>
<dbReference type="InterPro" id="IPR029058">
    <property type="entry name" value="AB_hydrolase_fold"/>
</dbReference>
<protein>
    <submittedName>
        <fullName evidence="2">PhoPQ-activated pathogenicity protein</fullName>
    </submittedName>
</protein>
<gene>
    <name evidence="2" type="ORF">GCM10011487_20740</name>
</gene>
<dbReference type="InterPro" id="IPR009199">
    <property type="entry name" value="PhoPQ-act_pathogen-rel_PqaA"/>
</dbReference>
<dbReference type="EMBL" id="BLJN01000002">
    <property type="protein sequence ID" value="GFE80074.1"/>
    <property type="molecule type" value="Genomic_DNA"/>
</dbReference>
<evidence type="ECO:0000313" key="3">
    <source>
        <dbReference type="Proteomes" id="UP000445000"/>
    </source>
</evidence>
<dbReference type="AlphaFoldDB" id="A0A829Y9Q8"/>
<organism evidence="2 3">
    <name type="scientific">Steroidobacter agaridevorans</name>
    <dbReference type="NCBI Taxonomy" id="2695856"/>
    <lineage>
        <taxon>Bacteria</taxon>
        <taxon>Pseudomonadati</taxon>
        <taxon>Pseudomonadota</taxon>
        <taxon>Gammaproteobacteria</taxon>
        <taxon>Steroidobacterales</taxon>
        <taxon>Steroidobacteraceae</taxon>
        <taxon>Steroidobacter</taxon>
    </lineage>
</organism>
<evidence type="ECO:0000256" key="1">
    <source>
        <dbReference type="SAM" id="SignalP"/>
    </source>
</evidence>
<reference evidence="3" key="1">
    <citation type="submission" date="2020-01" db="EMBL/GenBank/DDBJ databases">
        <title>'Steroidobacter agaridevorans' sp. nov., agar-degrading bacteria isolated from rhizosphere soils.</title>
        <authorList>
            <person name="Ikenaga M."/>
            <person name="Kataoka M."/>
            <person name="Murouchi A."/>
            <person name="Katsuragi S."/>
            <person name="Sakai M."/>
        </authorList>
    </citation>
    <scope>NUCLEOTIDE SEQUENCE [LARGE SCALE GENOMIC DNA]</scope>
    <source>
        <strain evidence="3">YU21-B</strain>
    </source>
</reference>
<feature type="chain" id="PRO_5032480999" evidence="1">
    <location>
        <begin position="21"/>
        <end position="458"/>
    </location>
</feature>
<proteinExistence type="predicted"/>
<comment type="caution">
    <text evidence="2">The sequence shown here is derived from an EMBL/GenBank/DDBJ whole genome shotgun (WGS) entry which is preliminary data.</text>
</comment>
<keyword evidence="3" id="KW-1185">Reference proteome</keyword>
<dbReference type="Pfam" id="PF10142">
    <property type="entry name" value="PhoPQ_related"/>
    <property type="match status" value="1"/>
</dbReference>
<dbReference type="RefSeq" id="WP_161811806.1">
    <property type="nucleotide sequence ID" value="NZ_BLJN01000002.1"/>
</dbReference>
<dbReference type="PIRSF" id="PIRSF014728">
    <property type="entry name" value="PqaA"/>
    <property type="match status" value="1"/>
</dbReference>
<accession>A0A829Y9Q8</accession>
<keyword evidence="1" id="KW-0732">Signal</keyword>
<dbReference type="Gene3D" id="3.40.50.1820">
    <property type="entry name" value="alpha/beta hydrolase"/>
    <property type="match status" value="1"/>
</dbReference>
<dbReference type="PANTHER" id="PTHR31497">
    <property type="entry name" value="AUTOCRINE PROLIFERATION REPRESSOR PROTEIN A"/>
    <property type="match status" value="1"/>
</dbReference>
<sequence>MAQFRILLRDFLLITVLACAAFAPTRSSERATPGELMDYVARPDESFSRREVKSGRIGSAEYVEYLLTSQTWRGIPWKHQLFVLRPANMNGDARHALLFIHGGRWKPEYEGERKETQLPREAALFARLAESIQAPVAVLRQVPFQPLFDRKEDALIAYTFDQYLRTGESDWPLLLPMVKSATRAMDAVQAIAQERWGATLDSFTVAGASKRGWTAWLTAAVDGRVMAVAPMVIDVLNMRAQMEYQRATWGDLSEQISDYSSLDLPRRLETERGSLLLSIVDPFSYREQLTLPKLILLSTNDRYWPLDALKFYWPELQDPKNVLYVPNQGHGLRDVDRVIGGLSAVHRYAAAGKPLPRTAWSIAVRDRNLIVTVRPERPPRRVIVWSARSSTRDFRDAHWSSHPCEKTRDGYVCSTQRGEKGYRAVFAETAFRDPGSPVFSTTTTVCLVGSDENETPAC</sequence>
<dbReference type="PANTHER" id="PTHR31497:SF0">
    <property type="entry name" value="AUTOCRINE PROLIFERATION REPRESSOR PROTEIN A"/>
    <property type="match status" value="1"/>
</dbReference>